<dbReference type="PRINTS" id="PR01703">
    <property type="entry name" value="MNSODISMTASE"/>
</dbReference>
<dbReference type="AlphaFoldDB" id="A0A2V5JVP1"/>
<feature type="domain" description="Manganese/iron superoxide dismutase C-terminal" evidence="7">
    <location>
        <begin position="277"/>
        <end position="379"/>
    </location>
</feature>
<dbReference type="Pfam" id="PF11155">
    <property type="entry name" value="DUF2935"/>
    <property type="match status" value="1"/>
</dbReference>
<dbReference type="PROSITE" id="PS00088">
    <property type="entry name" value="SOD_MN"/>
    <property type="match status" value="1"/>
</dbReference>
<dbReference type="FunFam" id="1.10.287.990:FF:000001">
    <property type="entry name" value="Superoxide dismutase"/>
    <property type="match status" value="1"/>
</dbReference>
<evidence type="ECO:0000259" key="6">
    <source>
        <dbReference type="Pfam" id="PF00081"/>
    </source>
</evidence>
<accession>A0A2V5JVP1</accession>
<keyword evidence="3" id="KW-0479">Metal-binding</keyword>
<dbReference type="EC" id="1.15.1.1" evidence="2"/>
<dbReference type="Proteomes" id="UP000247476">
    <property type="component" value="Unassembled WGS sequence"/>
</dbReference>
<dbReference type="PANTHER" id="PTHR11404">
    <property type="entry name" value="SUPEROXIDE DISMUTASE 2"/>
    <property type="match status" value="1"/>
</dbReference>
<protein>
    <recommendedName>
        <fullName evidence="2">superoxide dismutase</fullName>
        <ecNumber evidence="2">1.15.1.1</ecNumber>
    </recommendedName>
</protein>
<dbReference type="InterPro" id="IPR019831">
    <property type="entry name" value="Mn/Fe_SOD_N"/>
</dbReference>
<dbReference type="Pfam" id="PF02777">
    <property type="entry name" value="Sod_Fe_C"/>
    <property type="match status" value="1"/>
</dbReference>
<name>A0A2V5JVP1_9BACL</name>
<dbReference type="SUPFAM" id="SSF54719">
    <property type="entry name" value="Fe,Mn superoxide dismutase (SOD), C-terminal domain"/>
    <property type="match status" value="1"/>
</dbReference>
<evidence type="ECO:0000256" key="1">
    <source>
        <dbReference type="ARBA" id="ARBA00008714"/>
    </source>
</evidence>
<dbReference type="GO" id="GO:0004784">
    <property type="term" value="F:superoxide dismutase activity"/>
    <property type="evidence" value="ECO:0007669"/>
    <property type="project" value="UniProtKB-EC"/>
</dbReference>
<evidence type="ECO:0000259" key="7">
    <source>
        <dbReference type="Pfam" id="PF02777"/>
    </source>
</evidence>
<evidence type="ECO:0000256" key="4">
    <source>
        <dbReference type="ARBA" id="ARBA00023002"/>
    </source>
</evidence>
<dbReference type="InterPro" id="IPR021328">
    <property type="entry name" value="CotB-like"/>
</dbReference>
<dbReference type="RefSeq" id="WP_110843421.1">
    <property type="nucleotide sequence ID" value="NZ_QJVJ01000017.1"/>
</dbReference>
<dbReference type="InterPro" id="IPR019833">
    <property type="entry name" value="Mn/Fe_SOD_BS"/>
</dbReference>
<feature type="domain" description="Manganese/iron superoxide dismutase N-terminal" evidence="6">
    <location>
        <begin position="190"/>
        <end position="270"/>
    </location>
</feature>
<feature type="region of interest" description="Disordered" evidence="5">
    <location>
        <begin position="144"/>
        <end position="177"/>
    </location>
</feature>
<dbReference type="EMBL" id="QJVJ01000017">
    <property type="protein sequence ID" value="PYI50678.1"/>
    <property type="molecule type" value="Genomic_DNA"/>
</dbReference>
<keyword evidence="4" id="KW-0560">Oxidoreductase</keyword>
<dbReference type="InterPro" id="IPR036314">
    <property type="entry name" value="SOD_C_sf"/>
</dbReference>
<dbReference type="GO" id="GO:0046872">
    <property type="term" value="F:metal ion binding"/>
    <property type="evidence" value="ECO:0007669"/>
    <property type="project" value="UniProtKB-KW"/>
</dbReference>
<dbReference type="OrthoDB" id="9803125at2"/>
<dbReference type="Gene3D" id="1.10.287.990">
    <property type="entry name" value="Fe,Mn superoxide dismutase (SOD) domain"/>
    <property type="match status" value="1"/>
</dbReference>
<proteinExistence type="inferred from homology"/>
<evidence type="ECO:0000256" key="2">
    <source>
        <dbReference type="ARBA" id="ARBA00012682"/>
    </source>
</evidence>
<dbReference type="FunFam" id="3.55.40.20:FF:000004">
    <property type="entry name" value="Superoxide dismutase [Fe]"/>
    <property type="match status" value="1"/>
</dbReference>
<dbReference type="InterPro" id="IPR001189">
    <property type="entry name" value="Mn/Fe_SOD"/>
</dbReference>
<evidence type="ECO:0000313" key="9">
    <source>
        <dbReference type="Proteomes" id="UP000247476"/>
    </source>
</evidence>
<dbReference type="Pfam" id="PF00081">
    <property type="entry name" value="Sod_Fe_N"/>
    <property type="match status" value="1"/>
</dbReference>
<dbReference type="InterPro" id="IPR050265">
    <property type="entry name" value="Fe/Mn_Superoxide_Dismutase"/>
</dbReference>
<organism evidence="8 9">
    <name type="scientific">Paenibacillus flagellatus</name>
    <dbReference type="NCBI Taxonomy" id="2211139"/>
    <lineage>
        <taxon>Bacteria</taxon>
        <taxon>Bacillati</taxon>
        <taxon>Bacillota</taxon>
        <taxon>Bacilli</taxon>
        <taxon>Bacillales</taxon>
        <taxon>Paenibacillaceae</taxon>
        <taxon>Paenibacillus</taxon>
    </lineage>
</organism>
<dbReference type="SUPFAM" id="SSF158430">
    <property type="entry name" value="Bacillus cereus metalloprotein-like"/>
    <property type="match status" value="1"/>
</dbReference>
<comment type="caution">
    <text evidence="8">The sequence shown here is derived from an EMBL/GenBank/DDBJ whole genome shotgun (WGS) entry which is preliminary data.</text>
</comment>
<keyword evidence="9" id="KW-1185">Reference proteome</keyword>
<dbReference type="PANTHER" id="PTHR11404:SF6">
    <property type="entry name" value="SUPEROXIDE DISMUTASE [MN], MITOCHONDRIAL"/>
    <property type="match status" value="1"/>
</dbReference>
<evidence type="ECO:0000256" key="3">
    <source>
        <dbReference type="ARBA" id="ARBA00022723"/>
    </source>
</evidence>
<dbReference type="InterPro" id="IPR019832">
    <property type="entry name" value="Mn/Fe_SOD_C"/>
</dbReference>
<dbReference type="InterPro" id="IPR036324">
    <property type="entry name" value="Mn/Fe_SOD_N_sf"/>
</dbReference>
<dbReference type="SUPFAM" id="SSF46609">
    <property type="entry name" value="Fe,Mn superoxide dismutase (SOD), N-terminal domain"/>
    <property type="match status" value="1"/>
</dbReference>
<evidence type="ECO:0000256" key="5">
    <source>
        <dbReference type="SAM" id="MobiDB-lite"/>
    </source>
</evidence>
<evidence type="ECO:0000313" key="8">
    <source>
        <dbReference type="EMBL" id="PYI50678.1"/>
    </source>
</evidence>
<comment type="similarity">
    <text evidence="1">Belongs to the iron/manganese superoxide dismutase family.</text>
</comment>
<dbReference type="Gene3D" id="3.55.40.20">
    <property type="entry name" value="Iron/manganese superoxide dismutase, C-terminal domain"/>
    <property type="match status" value="1"/>
</dbReference>
<sequence>MLYVYGSLMPLRLLEEIRFWKMQEKEHTVVIRELVPNLEPPYVARLQQWEGVFAQTEAAANQWIEAVIRSGGTVGPELWRHVNALLRTSAAQSNEFVKQLFAMLQQSAAVRAVATAPTVVQHIIRESEYFLGVLQAILTAPGTHGGFGPGDSRNGSEEFPAPADRTEPLAPEGTWADPVARTKPVPIGGHTLPPLPYPYDALEPHIDAETMRLHHDKHHKSYVDGLNKAETMMEQARKSGQFDLIKHWEREAAFNGAGHYLHTIFWSTMSPKGGGKPNGPVAAQIDRDFGGFDAFKKHFTAAADKVEGGGWAILVWSPRSHRLEILQAEKHQNLSQWDVVPLLPLDVWEHSYYLKYKNERPKYIDAWWNVVNWPHVNERFSAAQTLKWQSY</sequence>
<gene>
    <name evidence="8" type="ORF">DLM86_28320</name>
</gene>
<reference evidence="8 9" key="1">
    <citation type="submission" date="2018-05" db="EMBL/GenBank/DDBJ databases">
        <title>Paenibacillus flagellatus sp. nov., isolated from selenium mineral soil.</title>
        <authorList>
            <person name="Dai X."/>
        </authorList>
    </citation>
    <scope>NUCLEOTIDE SEQUENCE [LARGE SCALE GENOMIC DNA]</scope>
    <source>
        <strain evidence="8 9">DXL2</strain>
    </source>
</reference>
<dbReference type="Gene3D" id="1.20.1260.120">
    <property type="entry name" value="Protein of unknown function DUF2935"/>
    <property type="match status" value="1"/>
</dbReference>